<name>A0A6J1UBS2_9SAUR</name>
<dbReference type="Pfam" id="PF06546">
    <property type="entry name" value="Vert_HS_TF"/>
    <property type="match status" value="1"/>
</dbReference>
<keyword evidence="11" id="KW-1185">Reference proteome</keyword>
<evidence type="ECO:0000256" key="8">
    <source>
        <dbReference type="ARBA" id="ARBA00023242"/>
    </source>
</evidence>
<accession>A0A6J1UBS2</accession>
<dbReference type="InterPro" id="IPR036388">
    <property type="entry name" value="WH-like_DNA-bd_sf"/>
</dbReference>
<evidence type="ECO:0000256" key="5">
    <source>
        <dbReference type="ARBA" id="ARBA00023125"/>
    </source>
</evidence>
<dbReference type="AlphaFoldDB" id="A0A6J1UBS2"/>
<keyword evidence="6" id="KW-0010">Activator</keyword>
<dbReference type="GO" id="GO:0043565">
    <property type="term" value="F:sequence-specific DNA binding"/>
    <property type="evidence" value="ECO:0007669"/>
    <property type="project" value="InterPro"/>
</dbReference>
<keyword evidence="5" id="KW-0238">DNA-binding</keyword>
<sequence length="359" mass="40881">MQDSPTALAMDGYTSSVPAFLTKLWTLVEDPETNHLICWNTNGTSFHVFDQSQFAKEVLPKYFKHNNMASFVRQLNMYGFRKVVNIEQGGLVKPERDDTEFQHLYFLQGHEHLLELIKRKVSVVKSEETKMRQEDLSRLLYEIQVLRNQQEMMECQVQDVKQQNEVLWKEVLCLRQNHLQHQKVINKPSAEPASCLNSPVPRGAIISDVSEAAQPSPVALQLPPDSERETNLLLIKEEAAAPDRKAAFTSPDVPLVGYNPCPEPPVLPITVVQSVLDGRTRCDDLQPMCLQPQERRSFLDRTVIPDLWDGADLNLEGFQIFLRNPQYSLETNRSLEAFNPMIPSSEWALNDVEADLSGV</sequence>
<evidence type="ECO:0000256" key="2">
    <source>
        <dbReference type="ARBA" id="ARBA00006403"/>
    </source>
</evidence>
<dbReference type="PANTHER" id="PTHR10015:SF213">
    <property type="entry name" value="HEAT SHOCK FACTOR PROTEIN 4"/>
    <property type="match status" value="1"/>
</dbReference>
<gene>
    <name evidence="12" type="primary">HSF4</name>
</gene>
<dbReference type="Proteomes" id="UP000504612">
    <property type="component" value="Unplaced"/>
</dbReference>
<keyword evidence="4 12" id="KW-0346">Stress response</keyword>
<keyword evidence="8" id="KW-0539">Nucleus</keyword>
<dbReference type="InterPro" id="IPR010542">
    <property type="entry name" value="Vert_HSTF_C"/>
</dbReference>
<dbReference type="Gene3D" id="1.10.10.10">
    <property type="entry name" value="Winged helix-like DNA-binding domain superfamily/Winged helix DNA-binding domain"/>
    <property type="match status" value="1"/>
</dbReference>
<keyword evidence="7" id="KW-0804">Transcription</keyword>
<comment type="subcellular location">
    <subcellularLocation>
        <location evidence="1">Nucleus</location>
    </subcellularLocation>
</comment>
<evidence type="ECO:0000256" key="6">
    <source>
        <dbReference type="ARBA" id="ARBA00023159"/>
    </source>
</evidence>
<evidence type="ECO:0000313" key="11">
    <source>
        <dbReference type="Proteomes" id="UP000504612"/>
    </source>
</evidence>
<organism evidence="11 12">
    <name type="scientific">Notechis scutatus</name>
    <name type="common">mainland tiger snake</name>
    <dbReference type="NCBI Taxonomy" id="8663"/>
    <lineage>
        <taxon>Eukaryota</taxon>
        <taxon>Metazoa</taxon>
        <taxon>Chordata</taxon>
        <taxon>Craniata</taxon>
        <taxon>Vertebrata</taxon>
        <taxon>Euteleostomi</taxon>
        <taxon>Lepidosauria</taxon>
        <taxon>Squamata</taxon>
        <taxon>Bifurcata</taxon>
        <taxon>Unidentata</taxon>
        <taxon>Episquamata</taxon>
        <taxon>Toxicofera</taxon>
        <taxon>Serpentes</taxon>
        <taxon>Colubroidea</taxon>
        <taxon>Elapidae</taxon>
        <taxon>Hydrophiinae</taxon>
        <taxon>Notechis</taxon>
    </lineage>
</organism>
<evidence type="ECO:0000313" key="12">
    <source>
        <dbReference type="RefSeq" id="XP_026527800.1"/>
    </source>
</evidence>
<dbReference type="PANTHER" id="PTHR10015">
    <property type="entry name" value="HEAT SHOCK TRANSCRIPTION FACTOR"/>
    <property type="match status" value="1"/>
</dbReference>
<dbReference type="Pfam" id="PF00447">
    <property type="entry name" value="HSF_DNA-bind"/>
    <property type="match status" value="1"/>
</dbReference>
<evidence type="ECO:0000259" key="10">
    <source>
        <dbReference type="PROSITE" id="PS00434"/>
    </source>
</evidence>
<proteinExistence type="inferred from homology"/>
<keyword evidence="3" id="KW-0805">Transcription regulation</keyword>
<evidence type="ECO:0000256" key="9">
    <source>
        <dbReference type="RuleBase" id="RU004020"/>
    </source>
</evidence>
<dbReference type="PROSITE" id="PS00434">
    <property type="entry name" value="HSF_DOMAIN"/>
    <property type="match status" value="1"/>
</dbReference>
<dbReference type="InterPro" id="IPR036390">
    <property type="entry name" value="WH_DNA-bd_sf"/>
</dbReference>
<evidence type="ECO:0000256" key="4">
    <source>
        <dbReference type="ARBA" id="ARBA00023016"/>
    </source>
</evidence>
<evidence type="ECO:0000256" key="7">
    <source>
        <dbReference type="ARBA" id="ARBA00023163"/>
    </source>
</evidence>
<dbReference type="GO" id="GO:0003700">
    <property type="term" value="F:DNA-binding transcription factor activity"/>
    <property type="evidence" value="ECO:0007669"/>
    <property type="project" value="InterPro"/>
</dbReference>
<comment type="similarity">
    <text evidence="2 9">Belongs to the HSF family.</text>
</comment>
<feature type="domain" description="HSF-type DNA-binding" evidence="10">
    <location>
        <begin position="59"/>
        <end position="83"/>
    </location>
</feature>
<dbReference type="SMART" id="SM00415">
    <property type="entry name" value="HSF"/>
    <property type="match status" value="1"/>
</dbReference>
<dbReference type="PRINTS" id="PR00056">
    <property type="entry name" value="HSFDOMAIN"/>
</dbReference>
<evidence type="ECO:0000256" key="1">
    <source>
        <dbReference type="ARBA" id="ARBA00004123"/>
    </source>
</evidence>
<dbReference type="SUPFAM" id="SSF46785">
    <property type="entry name" value="Winged helix' DNA-binding domain"/>
    <property type="match status" value="1"/>
</dbReference>
<dbReference type="GO" id="GO:0005634">
    <property type="term" value="C:nucleus"/>
    <property type="evidence" value="ECO:0007669"/>
    <property type="project" value="UniProtKB-SubCell"/>
</dbReference>
<dbReference type="KEGG" id="nss:113414902"/>
<dbReference type="GeneID" id="113414902"/>
<dbReference type="InterPro" id="IPR000232">
    <property type="entry name" value="HSF_DNA-bd"/>
</dbReference>
<evidence type="ECO:0000256" key="3">
    <source>
        <dbReference type="ARBA" id="ARBA00023015"/>
    </source>
</evidence>
<dbReference type="CTD" id="3299"/>
<dbReference type="FunFam" id="1.10.10.10:FF:000027">
    <property type="entry name" value="Heat shock transcription factor 1"/>
    <property type="match status" value="1"/>
</dbReference>
<reference evidence="12" key="1">
    <citation type="submission" date="2025-08" db="UniProtKB">
        <authorList>
            <consortium name="RefSeq"/>
        </authorList>
    </citation>
    <scope>IDENTIFICATION</scope>
</reference>
<dbReference type="RefSeq" id="XP_026527800.1">
    <property type="nucleotide sequence ID" value="XM_026672015.1"/>
</dbReference>
<protein>
    <submittedName>
        <fullName evidence="12">Heat shock factor protein 4</fullName>
    </submittedName>
</protein>